<feature type="compositionally biased region" description="Polar residues" evidence="1">
    <location>
        <begin position="49"/>
        <end position="60"/>
    </location>
</feature>
<dbReference type="VEuPathDB" id="ToxoDB:TGRUB_283510"/>
<dbReference type="OrthoDB" id="354812at2759"/>
<accession>A0A086M3H8</accession>
<reference evidence="2 3" key="1">
    <citation type="submission" date="2014-05" db="EMBL/GenBank/DDBJ databases">
        <authorList>
            <person name="Sibley D."/>
            <person name="Venepally P."/>
            <person name="Karamycheva S."/>
            <person name="Hadjithomas M."/>
            <person name="Khan A."/>
            <person name="Brunk B."/>
            <person name="Roos D."/>
            <person name="Caler E."/>
            <person name="Lorenzi H."/>
        </authorList>
    </citation>
    <scope>NUCLEOTIDE SEQUENCE [LARGE SCALE GENOMIC DNA]</scope>
    <source>
        <strain evidence="2 3">RUB</strain>
    </source>
</reference>
<evidence type="ECO:0000313" key="3">
    <source>
        <dbReference type="Proteomes" id="UP000028834"/>
    </source>
</evidence>
<comment type="caution">
    <text evidence="2">The sequence shown here is derived from an EMBL/GenBank/DDBJ whole genome shotgun (WGS) entry which is preliminary data.</text>
</comment>
<organism evidence="2 3">
    <name type="scientific">Toxoplasma gondii RUB</name>
    <dbReference type="NCBI Taxonomy" id="935652"/>
    <lineage>
        <taxon>Eukaryota</taxon>
        <taxon>Sar</taxon>
        <taxon>Alveolata</taxon>
        <taxon>Apicomplexa</taxon>
        <taxon>Conoidasida</taxon>
        <taxon>Coccidia</taxon>
        <taxon>Eucoccidiorida</taxon>
        <taxon>Eimeriorina</taxon>
        <taxon>Sarcocystidae</taxon>
        <taxon>Toxoplasma</taxon>
    </lineage>
</organism>
<feature type="region of interest" description="Disordered" evidence="1">
    <location>
        <begin position="19"/>
        <end position="181"/>
    </location>
</feature>
<dbReference type="EMBL" id="AFYV02000953">
    <property type="protein sequence ID" value="KFG63446.1"/>
    <property type="molecule type" value="Genomic_DNA"/>
</dbReference>
<dbReference type="AlphaFoldDB" id="A0A086M3H8"/>
<evidence type="ECO:0000313" key="2">
    <source>
        <dbReference type="EMBL" id="KFG63446.1"/>
    </source>
</evidence>
<name>A0A086M3H8_TOXGO</name>
<dbReference type="Proteomes" id="UP000028834">
    <property type="component" value="Unassembled WGS sequence"/>
</dbReference>
<feature type="compositionally biased region" description="Polar residues" evidence="1">
    <location>
        <begin position="101"/>
        <end position="112"/>
    </location>
</feature>
<proteinExistence type="predicted"/>
<evidence type="ECO:0000256" key="1">
    <source>
        <dbReference type="SAM" id="MobiDB-lite"/>
    </source>
</evidence>
<gene>
    <name evidence="2" type="ORF">TGRUB_283510</name>
</gene>
<protein>
    <submittedName>
        <fullName evidence="2">Uncharacterized protein</fullName>
    </submittedName>
</protein>
<sequence>MDCCGLCADDDRDVWMTDRISPKIGLSDSDLLDFHSDDEMPVAPAAQCHRSQPSRQTSRVAASLPQKSERSPETRSQTSLNRLRSGGQFPPTRTSFDERQGTTPLELQSTSAKPPYRAPSLARAASKRREPSPPARVATRSKAFDGDGSVPPPMSPAKSLSANDRVPTKLSELTPEEKEEEKKRLQALVKEFAKEAVAGFSIERIDNDTGGRAKTTFSMDRFLTTIDLRNDDDDSPLPHMSLPMEDLTGIFKGDDAVSHSSITGDCDLNRVLVLTSSDNPDVVLEAASRQHRDKVYTCLKILRLSFDIARKDKRQ</sequence>